<reference evidence="3 4" key="1">
    <citation type="submission" date="2015-08" db="EMBL/GenBank/DDBJ databases">
        <authorList>
            <person name="Babu N.S."/>
            <person name="Beckwith C.J."/>
            <person name="Beseler K.G."/>
            <person name="Brison A."/>
            <person name="Carone J.V."/>
            <person name="Caskin T.P."/>
            <person name="Diamond M."/>
            <person name="Durham M.E."/>
            <person name="Foxe J.M."/>
            <person name="Go M."/>
            <person name="Henderson B.A."/>
            <person name="Jones I.B."/>
            <person name="McGettigan J.A."/>
            <person name="Micheletti S.J."/>
            <person name="Nasrallah M.E."/>
            <person name="Ortiz D."/>
            <person name="Piller C.R."/>
            <person name="Privatt S.R."/>
            <person name="Schneider S.L."/>
            <person name="Sharp S."/>
            <person name="Smith T.C."/>
            <person name="Stanton J.D."/>
            <person name="Ullery H.E."/>
            <person name="Wilson R.J."/>
            <person name="Serrano M.G."/>
            <person name="Buck G."/>
            <person name="Lee V."/>
            <person name="Wang Y."/>
            <person name="Carvalho R."/>
            <person name="Voegtly L."/>
            <person name="Shi R."/>
            <person name="Duckworth R."/>
            <person name="Johnson A."/>
            <person name="Loviza R."/>
            <person name="Walstead R."/>
            <person name="Shah Z."/>
            <person name="Kiflezghi M."/>
            <person name="Wade K."/>
            <person name="Ball S.L."/>
            <person name="Bradley K.W."/>
            <person name="Asai D.J."/>
            <person name="Bowman C.A."/>
            <person name="Russell D.A."/>
            <person name="Pope W.H."/>
            <person name="Jacobs-Sera D."/>
            <person name="Hendrix R.W."/>
            <person name="Hatfull G.F."/>
        </authorList>
    </citation>
    <scope>NUCLEOTIDE SEQUENCE [LARGE SCALE GENOMIC DNA]</scope>
    <source>
        <strain evidence="3 4">DSM 27710</strain>
    </source>
</reference>
<keyword evidence="4" id="KW-1185">Reference proteome</keyword>
<evidence type="ECO:0000256" key="1">
    <source>
        <dbReference type="SAM" id="Phobius"/>
    </source>
</evidence>
<dbReference type="Gene3D" id="3.40.50.880">
    <property type="match status" value="1"/>
</dbReference>
<dbReference type="InterPro" id="IPR010768">
    <property type="entry name" value="GATase1-like"/>
</dbReference>
<dbReference type="Gene3D" id="2.60.40.10">
    <property type="entry name" value="Immunoglobulins"/>
    <property type="match status" value="1"/>
</dbReference>
<dbReference type="EMBL" id="CP012332">
    <property type="protein sequence ID" value="AKU91462.1"/>
    <property type="molecule type" value="Genomic_DNA"/>
</dbReference>
<proteinExistence type="predicted"/>
<dbReference type="KEGG" id="vin:AKJ08_1849"/>
<dbReference type="STRING" id="1391653.AKJ08_1849"/>
<evidence type="ECO:0000313" key="3">
    <source>
        <dbReference type="EMBL" id="AKU91462.1"/>
    </source>
</evidence>
<accession>A0A0K1PD85</accession>
<dbReference type="Proteomes" id="UP000055590">
    <property type="component" value="Chromosome"/>
</dbReference>
<keyword evidence="1" id="KW-1133">Transmembrane helix</keyword>
<dbReference type="PANTHER" id="PTHR37947">
    <property type="entry name" value="BLL2462 PROTEIN"/>
    <property type="match status" value="1"/>
</dbReference>
<organism evidence="3 4">
    <name type="scientific">Vulgatibacter incomptus</name>
    <dbReference type="NCBI Taxonomy" id="1391653"/>
    <lineage>
        <taxon>Bacteria</taxon>
        <taxon>Pseudomonadati</taxon>
        <taxon>Myxococcota</taxon>
        <taxon>Myxococcia</taxon>
        <taxon>Myxococcales</taxon>
        <taxon>Cystobacterineae</taxon>
        <taxon>Vulgatibacteraceae</taxon>
        <taxon>Vulgatibacter</taxon>
    </lineage>
</organism>
<protein>
    <submittedName>
        <fullName evidence="3">Threonine dehydrogenase</fullName>
    </submittedName>
</protein>
<dbReference type="OrthoDB" id="9769144at2"/>
<dbReference type="AlphaFoldDB" id="A0A0K1PD85"/>
<feature type="domain" description="Putative glutamine amidotransferase" evidence="2">
    <location>
        <begin position="408"/>
        <end position="571"/>
    </location>
</feature>
<dbReference type="InterPro" id="IPR013783">
    <property type="entry name" value="Ig-like_fold"/>
</dbReference>
<evidence type="ECO:0000259" key="2">
    <source>
        <dbReference type="Pfam" id="PF07090"/>
    </source>
</evidence>
<evidence type="ECO:0000313" key="4">
    <source>
        <dbReference type="Proteomes" id="UP000055590"/>
    </source>
</evidence>
<dbReference type="RefSeq" id="WP_050725766.1">
    <property type="nucleotide sequence ID" value="NZ_CP012332.1"/>
</dbReference>
<dbReference type="SUPFAM" id="SSF52317">
    <property type="entry name" value="Class I glutamine amidotransferase-like"/>
    <property type="match status" value="1"/>
</dbReference>
<feature type="transmembrane region" description="Helical" evidence="1">
    <location>
        <begin position="15"/>
        <end position="35"/>
    </location>
</feature>
<gene>
    <name evidence="3" type="ORF">AKJ08_1849</name>
</gene>
<feature type="transmembrane region" description="Helical" evidence="1">
    <location>
        <begin position="47"/>
        <end position="66"/>
    </location>
</feature>
<dbReference type="InterPro" id="IPR029062">
    <property type="entry name" value="Class_I_gatase-like"/>
</dbReference>
<sequence>MEAYNDWRLVTLSPWPTWALGLLGLLAVGGVLLAARGLRKEPRRWRRASLLALRSISMLAALFVVLEPGVRLLQTARVRSRLAVLVDGSASMQFPTEAKGASRSAEAAAWLSAVSPKLAGLEHDYSLEYYELGESLTPIEAEAARTGLEARAEKTDLLGALRSLAGGAGSGRKLAGAVVVSDGADNAELAGGVNGASRKALEALKIPVSTVAVVSGTVKDLSIESVHVEDFAFVRNTVEVEATIVASGMGEVEVPVTLRREGQVVSQQTVRLRPDETRYSVKLSFVPEEIGEFVFTVSAPVFEGEAVESNNARSFVLKVIRDRVRALLVVGRPSWDQRFLRTLLKNDPNVDLISFFILRTAQDQPKAGEAELSLIPFPVQEIFDRQLKSFDLVIFQNFAYRPYRMDAYLPNIRRYVEEGGAFVMIGGENSFGEGGYDQSPLGDILPVEPAGTAPVEALFPPRLTEAGLRHPITRLAAGAEANQSAWEKLPQLPGINVTRAKPGARVLLDHPHLPVGNENAPVLVVSEVGKGRVMALTTDSSWFWSLVASGEGGGTSRAYERLWSNAIRWLVRDPELTPVQVQAAQRSVEPGQPVVATITVRRSDYGPAADAEVDVSVVDAESGRLVHQEHLASGTDGTARFEVASPGPGAYKLLARASLGGAPLGSGEDVVAVRATSVERSEVRPRPALLRAIAEATGGGFIESSARELPDLALAPPDVVEIGRAQDRPIWDRFWPLAILAVCLGSEWVLRRRWGYF</sequence>
<dbReference type="PANTHER" id="PTHR37947:SF1">
    <property type="entry name" value="BLL2462 PROTEIN"/>
    <property type="match status" value="1"/>
</dbReference>
<keyword evidence="1" id="KW-0472">Membrane</keyword>
<keyword evidence="1" id="KW-0812">Transmembrane</keyword>
<name>A0A0K1PD85_9BACT</name>
<dbReference type="Pfam" id="PF07090">
    <property type="entry name" value="GATase1_like"/>
    <property type="match status" value="1"/>
</dbReference>
<dbReference type="PATRIC" id="fig|1391653.3.peg.1937"/>